<keyword evidence="3" id="KW-0285">Flavoprotein</keyword>
<evidence type="ECO:0000313" key="8">
    <source>
        <dbReference type="EMBL" id="RFU94027.1"/>
    </source>
</evidence>
<dbReference type="PROSITE" id="PS00696">
    <property type="entry name" value="ETF_ALPHA"/>
    <property type="match status" value="1"/>
</dbReference>
<gene>
    <name evidence="8" type="ORF">DYP60_11360</name>
</gene>
<comment type="similarity">
    <text evidence="1">Belongs to the ETF alpha-subunit/FixB family.</text>
</comment>
<evidence type="ECO:0000256" key="1">
    <source>
        <dbReference type="ARBA" id="ARBA00005817"/>
    </source>
</evidence>
<dbReference type="CDD" id="cd01715">
    <property type="entry name" value="ETF_alpha"/>
    <property type="match status" value="1"/>
</dbReference>
<dbReference type="RefSeq" id="WP_117331134.1">
    <property type="nucleotide sequence ID" value="NZ_QUWK01000013.1"/>
</dbReference>
<keyword evidence="4 6" id="KW-0274">FAD</keyword>
<evidence type="ECO:0000259" key="7">
    <source>
        <dbReference type="SMART" id="SM00893"/>
    </source>
</evidence>
<comment type="cofactor">
    <cofactor evidence="6">
        <name>FAD</name>
        <dbReference type="ChEBI" id="CHEBI:57692"/>
    </cofactor>
    <text evidence="6">Binds 1 FAD per dimer.</text>
</comment>
<dbReference type="SUPFAM" id="SSF52402">
    <property type="entry name" value="Adenine nucleotide alpha hydrolases-like"/>
    <property type="match status" value="1"/>
</dbReference>
<dbReference type="AlphaFoldDB" id="A0A372ME12"/>
<evidence type="ECO:0000256" key="5">
    <source>
        <dbReference type="ARBA" id="ARBA00022982"/>
    </source>
</evidence>
<dbReference type="SUPFAM" id="SSF52467">
    <property type="entry name" value="DHS-like NAD/FAD-binding domain"/>
    <property type="match status" value="1"/>
</dbReference>
<name>A0A372ME12_9SPIR</name>
<reference evidence="9" key="1">
    <citation type="submission" date="2018-08" db="EMBL/GenBank/DDBJ databases">
        <authorList>
            <person name="Grouzdev D.S."/>
            <person name="Krutkina M.S."/>
        </authorList>
    </citation>
    <scope>NUCLEOTIDE SEQUENCE [LARGE SCALE GENOMIC DNA]</scope>
    <source>
        <strain evidence="9">4-11</strain>
    </source>
</reference>
<dbReference type="EMBL" id="QUWK01000013">
    <property type="protein sequence ID" value="RFU94027.1"/>
    <property type="molecule type" value="Genomic_DNA"/>
</dbReference>
<dbReference type="PIRSF" id="PIRSF000089">
    <property type="entry name" value="Electra_flavoP_a"/>
    <property type="match status" value="1"/>
</dbReference>
<dbReference type="Pfam" id="PF00766">
    <property type="entry name" value="ETF_alpha"/>
    <property type="match status" value="1"/>
</dbReference>
<protein>
    <submittedName>
        <fullName evidence="8">Electron transfer flavoprotein subunit alpha/FixB family protein</fullName>
    </submittedName>
</protein>
<evidence type="ECO:0000313" key="9">
    <source>
        <dbReference type="Proteomes" id="UP000264002"/>
    </source>
</evidence>
<dbReference type="SMART" id="SM00893">
    <property type="entry name" value="ETF"/>
    <property type="match status" value="1"/>
</dbReference>
<dbReference type="Gene3D" id="3.40.50.1220">
    <property type="entry name" value="TPP-binding domain"/>
    <property type="match status" value="1"/>
</dbReference>
<feature type="binding site" evidence="6">
    <location>
        <begin position="274"/>
        <end position="281"/>
    </location>
    <ligand>
        <name>FAD</name>
        <dbReference type="ChEBI" id="CHEBI:57692"/>
    </ligand>
</feature>
<evidence type="ECO:0000256" key="3">
    <source>
        <dbReference type="ARBA" id="ARBA00022630"/>
    </source>
</evidence>
<feature type="domain" description="Electron transfer flavoprotein alpha/beta-subunit N-terminal" evidence="7">
    <location>
        <begin position="4"/>
        <end position="194"/>
    </location>
</feature>
<dbReference type="Gene3D" id="3.40.50.620">
    <property type="entry name" value="HUPs"/>
    <property type="match status" value="1"/>
</dbReference>
<dbReference type="InterPro" id="IPR014729">
    <property type="entry name" value="Rossmann-like_a/b/a_fold"/>
</dbReference>
<evidence type="ECO:0000256" key="4">
    <source>
        <dbReference type="ARBA" id="ARBA00022827"/>
    </source>
</evidence>
<dbReference type="PANTHER" id="PTHR43153:SF1">
    <property type="entry name" value="ELECTRON TRANSFER FLAVOPROTEIN SUBUNIT ALPHA, MITOCHONDRIAL"/>
    <property type="match status" value="1"/>
</dbReference>
<dbReference type="InterPro" id="IPR001308">
    <property type="entry name" value="ETF_a/FixB"/>
</dbReference>
<feature type="binding site" evidence="6">
    <location>
        <begin position="257"/>
        <end position="261"/>
    </location>
    <ligand>
        <name>FAD</name>
        <dbReference type="ChEBI" id="CHEBI:57692"/>
    </ligand>
</feature>
<dbReference type="InterPro" id="IPR018206">
    <property type="entry name" value="ETF_asu_C_CS"/>
</dbReference>
<sequence length="331" mass="35603">MHEVWTISECHQGRVKDVSYELLARGRSLADTLKVRLGTVVIGSNINTDDVKQLAYQGADILYLADDPSLSSFVCGRYAALLLKLISEKKPQIIIAAATTSGRTLMPYVAVKAHAGLTADCTELAIEEGTENLLQTRPAIGGNIMATIKTPGHRPQMATVRPRSTKPLAAQHDRPFVVEEVPVAPRSEKSSVEVLGLRGLEGQSGSIEEADIVIAGGKGLKKRDNFVLIERLAKAFGAEVGASRDAVDRGWVSYPHQVGLSGKTISPRLYLAAGISGAIQHLAGIKTAKCIVAINNDEQANILGLADFAIIGDLFQVLPEIEKRLEQRRKA</sequence>
<evidence type="ECO:0000256" key="6">
    <source>
        <dbReference type="PIRSR" id="PIRSR000089-1"/>
    </source>
</evidence>
<keyword evidence="2" id="KW-0813">Transport</keyword>
<reference evidence="8 9" key="2">
    <citation type="submission" date="2018-09" db="EMBL/GenBank/DDBJ databases">
        <title>Genome of Sphaerochaeta halotolerans strain 4-11.</title>
        <authorList>
            <person name="Nazina T.N."/>
            <person name="Sokolova D.S."/>
        </authorList>
    </citation>
    <scope>NUCLEOTIDE SEQUENCE [LARGE SCALE GENOMIC DNA]</scope>
    <source>
        <strain evidence="8 9">4-11</strain>
    </source>
</reference>
<dbReference type="GO" id="GO:0050660">
    <property type="term" value="F:flavin adenine dinucleotide binding"/>
    <property type="evidence" value="ECO:0007669"/>
    <property type="project" value="InterPro"/>
</dbReference>
<feature type="binding site" evidence="6">
    <location>
        <position position="295"/>
    </location>
    <ligand>
        <name>FAD</name>
        <dbReference type="ChEBI" id="CHEBI:57692"/>
    </ligand>
</feature>
<feature type="binding site" evidence="6">
    <location>
        <begin position="243"/>
        <end position="244"/>
    </location>
    <ligand>
        <name>FAD</name>
        <dbReference type="ChEBI" id="CHEBI:57692"/>
    </ligand>
</feature>
<dbReference type="GO" id="GO:0009055">
    <property type="term" value="F:electron transfer activity"/>
    <property type="evidence" value="ECO:0007669"/>
    <property type="project" value="InterPro"/>
</dbReference>
<keyword evidence="5" id="KW-0249">Electron transport</keyword>
<accession>A0A372ME12</accession>
<evidence type="ECO:0000256" key="2">
    <source>
        <dbReference type="ARBA" id="ARBA00022448"/>
    </source>
</evidence>
<dbReference type="PANTHER" id="PTHR43153">
    <property type="entry name" value="ELECTRON TRANSFER FLAVOPROTEIN ALPHA"/>
    <property type="match status" value="1"/>
</dbReference>
<dbReference type="InterPro" id="IPR029035">
    <property type="entry name" value="DHS-like_NAD/FAD-binding_dom"/>
</dbReference>
<dbReference type="InterPro" id="IPR014731">
    <property type="entry name" value="ETF_asu_C"/>
</dbReference>
<dbReference type="Pfam" id="PF01012">
    <property type="entry name" value="ETF"/>
    <property type="match status" value="1"/>
</dbReference>
<dbReference type="InterPro" id="IPR033947">
    <property type="entry name" value="ETF_alpha_N"/>
</dbReference>
<proteinExistence type="inferred from homology"/>
<dbReference type="Proteomes" id="UP000264002">
    <property type="component" value="Unassembled WGS sequence"/>
</dbReference>
<comment type="caution">
    <text evidence="8">The sequence shown here is derived from an EMBL/GenBank/DDBJ whole genome shotgun (WGS) entry which is preliminary data.</text>
</comment>
<dbReference type="GO" id="GO:0033539">
    <property type="term" value="P:fatty acid beta-oxidation using acyl-CoA dehydrogenase"/>
    <property type="evidence" value="ECO:0007669"/>
    <property type="project" value="TreeGrafter"/>
</dbReference>
<dbReference type="InterPro" id="IPR014730">
    <property type="entry name" value="ETF_a/b_N"/>
</dbReference>
<organism evidence="8 9">
    <name type="scientific">Sphaerochaeta halotolerans</name>
    <dbReference type="NCBI Taxonomy" id="2293840"/>
    <lineage>
        <taxon>Bacteria</taxon>
        <taxon>Pseudomonadati</taxon>
        <taxon>Spirochaetota</taxon>
        <taxon>Spirochaetia</taxon>
        <taxon>Spirochaetales</taxon>
        <taxon>Sphaerochaetaceae</taxon>
        <taxon>Sphaerochaeta</taxon>
    </lineage>
</organism>
<keyword evidence="9" id="KW-1185">Reference proteome</keyword>